<dbReference type="RefSeq" id="WP_013389987.1">
    <property type="nucleotide sequence ID" value="NC_014638.1"/>
</dbReference>
<dbReference type="Pfam" id="PF04266">
    <property type="entry name" value="ASCH"/>
    <property type="match status" value="1"/>
</dbReference>
<name>A0A0H3EAP2_BIFBP</name>
<dbReference type="CDD" id="cd06553">
    <property type="entry name" value="ASCH_Ef3133_like"/>
    <property type="match status" value="1"/>
</dbReference>
<dbReference type="SUPFAM" id="SSF88697">
    <property type="entry name" value="PUA domain-like"/>
    <property type="match status" value="1"/>
</dbReference>
<sequence>MRLTEVWRADPERTFELFSEFPADENGFENQAAGMDRERFAVYVHELEEQSRGIGLQPGWVPSSKYVLINDEGAYVGIFNLRHRLNDNLRVGAGHIGYGIAPQYRGRGYATVGLRLTLDKARELGIDEAYLSVHKDNRASLAVQQHCGAHIDHEDGLEYYTRISTAPEPGNLPKAEFMFPGPERDRLVGLILAGTKTATAALMIEYEEDDEPLPQVGERSALVDSSERPVAILVTTAVDVIPLGKITDRHAIDEGEGDTTAAAWRHTHESFWNAPEYRNEFADPDFPLNDDSLVVFEHFKVVRLLDSMANKTADGYEQQV</sequence>
<dbReference type="Gene3D" id="3.40.630.30">
    <property type="match status" value="1"/>
</dbReference>
<reference evidence="2 3" key="1">
    <citation type="journal article" date="2010" name="Proc. Natl. Acad. Sci. U.S.A.">
        <title>Genome analysis of Bifidobacterium bifidum PRL2010 reveals metabolic pathways for host-derived glycan foraging.</title>
        <authorList>
            <person name="Turroni F."/>
            <person name="Bottacini F."/>
            <person name="Foroni E."/>
            <person name="Mulder I."/>
            <person name="Kim J.H."/>
            <person name="Zomer A."/>
            <person name="Sanchez B."/>
            <person name="Bidossi A."/>
            <person name="Ferrarini A."/>
            <person name="Giubellini V."/>
            <person name="Delledonne M."/>
            <person name="Henrissat B."/>
            <person name="Coutinho P."/>
            <person name="Oggioni M."/>
            <person name="Fitzgerald G.F."/>
            <person name="Mills D."/>
            <person name="Margolles A."/>
            <person name="Kelly D."/>
            <person name="van Sinderen D."/>
            <person name="Ventura M."/>
        </authorList>
    </citation>
    <scope>NUCLEOTIDE SEQUENCE [LARGE SCALE GENOMIC DNA]</scope>
    <source>
        <strain evidence="2 3">PRL2010</strain>
    </source>
</reference>
<dbReference type="InterPro" id="IPR007374">
    <property type="entry name" value="ASCH_domain"/>
</dbReference>
<dbReference type="CDD" id="cd04301">
    <property type="entry name" value="NAT_SF"/>
    <property type="match status" value="1"/>
</dbReference>
<protein>
    <submittedName>
        <fullName evidence="2">Acetyltransferase (GNAT) family</fullName>
    </submittedName>
</protein>
<dbReference type="SMART" id="SM01022">
    <property type="entry name" value="ASCH"/>
    <property type="match status" value="1"/>
</dbReference>
<proteinExistence type="predicted"/>
<dbReference type="InterPro" id="IPR000182">
    <property type="entry name" value="GNAT_dom"/>
</dbReference>
<dbReference type="PANTHER" id="PTHR39203:SF1">
    <property type="entry name" value="CYTOPLASMIC PROTEIN"/>
    <property type="match status" value="1"/>
</dbReference>
<dbReference type="PANTHER" id="PTHR39203">
    <property type="entry name" value="CYTOPLASMIC PROTEIN-RELATED"/>
    <property type="match status" value="1"/>
</dbReference>
<dbReference type="HOGENOM" id="CLU_867827_0_0_11"/>
<evidence type="ECO:0000259" key="1">
    <source>
        <dbReference type="PROSITE" id="PS51186"/>
    </source>
</evidence>
<dbReference type="EMBL" id="CP001840">
    <property type="protein sequence ID" value="ADP36166.1"/>
    <property type="molecule type" value="Genomic_DNA"/>
</dbReference>
<dbReference type="PATRIC" id="fig|702459.3.peg.1139"/>
<dbReference type="InterPro" id="IPR016181">
    <property type="entry name" value="Acyl_CoA_acyltransferase"/>
</dbReference>
<dbReference type="eggNOG" id="COG4405">
    <property type="taxonomic scope" value="Bacteria"/>
</dbReference>
<evidence type="ECO:0000313" key="2">
    <source>
        <dbReference type="EMBL" id="ADP36166.1"/>
    </source>
</evidence>
<dbReference type="AlphaFoldDB" id="A0A0H3EAP2"/>
<feature type="domain" description="N-acetyltransferase" evidence="1">
    <location>
        <begin position="1"/>
        <end position="167"/>
    </location>
</feature>
<dbReference type="OrthoDB" id="9797989at2"/>
<dbReference type="GO" id="GO:0016747">
    <property type="term" value="F:acyltransferase activity, transferring groups other than amino-acyl groups"/>
    <property type="evidence" value="ECO:0007669"/>
    <property type="project" value="InterPro"/>
</dbReference>
<dbReference type="InterPro" id="IPR009326">
    <property type="entry name" value="DUF984"/>
</dbReference>
<accession>A0A0H3EAP2</accession>
<dbReference type="SUPFAM" id="SSF55729">
    <property type="entry name" value="Acyl-CoA N-acyltransferases (Nat)"/>
    <property type="match status" value="1"/>
</dbReference>
<dbReference type="Pfam" id="PF13302">
    <property type="entry name" value="Acetyltransf_3"/>
    <property type="match status" value="1"/>
</dbReference>
<dbReference type="Gene3D" id="3.10.400.10">
    <property type="entry name" value="Sulfate adenylyltransferase"/>
    <property type="match status" value="1"/>
</dbReference>
<dbReference type="KEGG" id="bbp:BBPR_1101"/>
<dbReference type="Proteomes" id="UP000002312">
    <property type="component" value="Chromosome"/>
</dbReference>
<keyword evidence="2" id="KW-0808">Transferase</keyword>
<organism evidence="2 3">
    <name type="scientific">Bifidobacterium bifidum (strain PRL2010)</name>
    <dbReference type="NCBI Taxonomy" id="702459"/>
    <lineage>
        <taxon>Bacteria</taxon>
        <taxon>Bacillati</taxon>
        <taxon>Actinomycetota</taxon>
        <taxon>Actinomycetes</taxon>
        <taxon>Bifidobacteriales</taxon>
        <taxon>Bifidobacteriaceae</taxon>
        <taxon>Bifidobacterium</taxon>
    </lineage>
</organism>
<gene>
    <name evidence="2" type="ordered locus">BBPR_1101</name>
</gene>
<dbReference type="PROSITE" id="PS51186">
    <property type="entry name" value="GNAT"/>
    <property type="match status" value="1"/>
</dbReference>
<dbReference type="eggNOG" id="COG3981">
    <property type="taxonomic scope" value="Bacteria"/>
</dbReference>
<dbReference type="InterPro" id="IPR015947">
    <property type="entry name" value="PUA-like_sf"/>
</dbReference>
<evidence type="ECO:0000313" key="3">
    <source>
        <dbReference type="Proteomes" id="UP000002312"/>
    </source>
</evidence>